<dbReference type="OrthoDB" id="1274115at2759"/>
<dbReference type="InterPro" id="IPR051911">
    <property type="entry name" value="SDR_oxidoreductase"/>
</dbReference>
<dbReference type="Proteomes" id="UP000256964">
    <property type="component" value="Unassembled WGS sequence"/>
</dbReference>
<dbReference type="Pfam" id="PF00106">
    <property type="entry name" value="adh_short"/>
    <property type="match status" value="1"/>
</dbReference>
<organism evidence="3 4">
    <name type="scientific">Lentinus brumalis</name>
    <dbReference type="NCBI Taxonomy" id="2498619"/>
    <lineage>
        <taxon>Eukaryota</taxon>
        <taxon>Fungi</taxon>
        <taxon>Dikarya</taxon>
        <taxon>Basidiomycota</taxon>
        <taxon>Agaricomycotina</taxon>
        <taxon>Agaricomycetes</taxon>
        <taxon>Polyporales</taxon>
        <taxon>Polyporaceae</taxon>
        <taxon>Lentinus</taxon>
    </lineage>
</organism>
<keyword evidence="2" id="KW-0560">Oxidoreductase</keyword>
<keyword evidence="4" id="KW-1185">Reference proteome</keyword>
<feature type="non-terminal residue" evidence="3">
    <location>
        <position position="1"/>
    </location>
</feature>
<evidence type="ECO:0000256" key="1">
    <source>
        <dbReference type="ARBA" id="ARBA00006484"/>
    </source>
</evidence>
<dbReference type="PANTHER" id="PTHR43976:SF16">
    <property type="entry name" value="SHORT-CHAIN DEHYDROGENASE_REDUCTASE FAMILY PROTEIN"/>
    <property type="match status" value="1"/>
</dbReference>
<evidence type="ECO:0000256" key="2">
    <source>
        <dbReference type="ARBA" id="ARBA00023002"/>
    </source>
</evidence>
<dbReference type="Gene3D" id="3.40.50.720">
    <property type="entry name" value="NAD(P)-binding Rossmann-like Domain"/>
    <property type="match status" value="1"/>
</dbReference>
<dbReference type="AlphaFoldDB" id="A0A371CQP1"/>
<sequence length="171" mass="18742">MQQGLPVNGHISLTGVGRSMAEYGLQNGDIVIAAARRPSLLDDLVVQYFTARLLVLSLDVTQQHLVINAFSRSFGRIDVVVNNAGTTNLGITDGKATHQHARTSRARLYVTREAVKFFRESNCRGAGWRLLVDCGARGDSAPCVLHCVQACTERIDGILRSRDRPCKEHQG</sequence>
<dbReference type="STRING" id="139420.A0A371CQP1"/>
<dbReference type="InterPro" id="IPR002347">
    <property type="entry name" value="SDR_fam"/>
</dbReference>
<name>A0A371CQP1_9APHY</name>
<dbReference type="SUPFAM" id="SSF51735">
    <property type="entry name" value="NAD(P)-binding Rossmann-fold domains"/>
    <property type="match status" value="1"/>
</dbReference>
<evidence type="ECO:0000313" key="3">
    <source>
        <dbReference type="EMBL" id="RDX42601.1"/>
    </source>
</evidence>
<reference evidence="3 4" key="1">
    <citation type="journal article" date="2018" name="Biotechnol. Biofuels">
        <title>Integrative visual omics of the white-rot fungus Polyporus brumalis exposes the biotechnological potential of its oxidative enzymes for delignifying raw plant biomass.</title>
        <authorList>
            <person name="Miyauchi S."/>
            <person name="Rancon A."/>
            <person name="Drula E."/>
            <person name="Hage H."/>
            <person name="Chaduli D."/>
            <person name="Favel A."/>
            <person name="Grisel S."/>
            <person name="Henrissat B."/>
            <person name="Herpoel-Gimbert I."/>
            <person name="Ruiz-Duenas F.J."/>
            <person name="Chevret D."/>
            <person name="Hainaut M."/>
            <person name="Lin J."/>
            <person name="Wang M."/>
            <person name="Pangilinan J."/>
            <person name="Lipzen A."/>
            <person name="Lesage-Meessen L."/>
            <person name="Navarro D."/>
            <person name="Riley R."/>
            <person name="Grigoriev I.V."/>
            <person name="Zhou S."/>
            <person name="Raouche S."/>
            <person name="Rosso M.N."/>
        </authorList>
    </citation>
    <scope>NUCLEOTIDE SEQUENCE [LARGE SCALE GENOMIC DNA]</scope>
    <source>
        <strain evidence="3 4">BRFM 1820</strain>
    </source>
</reference>
<dbReference type="GO" id="GO:0016491">
    <property type="term" value="F:oxidoreductase activity"/>
    <property type="evidence" value="ECO:0007669"/>
    <property type="project" value="UniProtKB-KW"/>
</dbReference>
<evidence type="ECO:0000313" key="4">
    <source>
        <dbReference type="Proteomes" id="UP000256964"/>
    </source>
</evidence>
<evidence type="ECO:0008006" key="5">
    <source>
        <dbReference type="Google" id="ProtNLM"/>
    </source>
</evidence>
<dbReference type="InterPro" id="IPR036291">
    <property type="entry name" value="NAD(P)-bd_dom_sf"/>
</dbReference>
<protein>
    <recommendedName>
        <fullName evidence="5">NAD(P)-binding protein</fullName>
    </recommendedName>
</protein>
<proteinExistence type="inferred from homology"/>
<dbReference type="PANTHER" id="PTHR43976">
    <property type="entry name" value="SHORT CHAIN DEHYDROGENASE"/>
    <property type="match status" value="1"/>
</dbReference>
<comment type="similarity">
    <text evidence="1">Belongs to the short-chain dehydrogenases/reductases (SDR) family.</text>
</comment>
<dbReference type="EMBL" id="KZ857481">
    <property type="protein sequence ID" value="RDX42601.1"/>
    <property type="molecule type" value="Genomic_DNA"/>
</dbReference>
<accession>A0A371CQP1</accession>
<gene>
    <name evidence="3" type="ORF">OH76DRAFT_1495972</name>
</gene>